<evidence type="ECO:0000256" key="5">
    <source>
        <dbReference type="ARBA" id="ARBA00023054"/>
    </source>
</evidence>
<evidence type="ECO:0000313" key="8">
    <source>
        <dbReference type="WBParaSite" id="PSAMB.scaffold25113size322.g39103.t1"/>
    </source>
</evidence>
<name>A0A914VTD0_9BILA</name>
<keyword evidence="5" id="KW-0175">Coiled coil</keyword>
<evidence type="ECO:0000256" key="2">
    <source>
        <dbReference type="ARBA" id="ARBA00004604"/>
    </source>
</evidence>
<dbReference type="WBParaSite" id="PSAMB.scaffold25113size322.g39103.t1">
    <property type="protein sequence ID" value="PSAMB.scaffold25113size322.g39103.t1"/>
    <property type="gene ID" value="PSAMB.scaffold25113size322.g39103"/>
</dbReference>
<dbReference type="GO" id="GO:0030687">
    <property type="term" value="C:preribosome, large subunit precursor"/>
    <property type="evidence" value="ECO:0007669"/>
    <property type="project" value="TreeGrafter"/>
</dbReference>
<dbReference type="InterPro" id="IPR008610">
    <property type="entry name" value="Ebp2"/>
</dbReference>
<dbReference type="GO" id="GO:0006364">
    <property type="term" value="P:rRNA processing"/>
    <property type="evidence" value="ECO:0007669"/>
    <property type="project" value="TreeGrafter"/>
</dbReference>
<dbReference type="PANTHER" id="PTHR13028:SF0">
    <property type="entry name" value="RRNA-PROCESSING PROTEIN EBP2-RELATED"/>
    <property type="match status" value="1"/>
</dbReference>
<comment type="similarity">
    <text evidence="3">Belongs to the EBP2 family.</text>
</comment>
<dbReference type="PANTHER" id="PTHR13028">
    <property type="entry name" value="RRNA PROCESSING PROTEIN EBNA1-BINDING PROTEIN-RELATED"/>
    <property type="match status" value="1"/>
</dbReference>
<dbReference type="GO" id="GO:0005730">
    <property type="term" value="C:nucleolus"/>
    <property type="evidence" value="ECO:0007669"/>
    <property type="project" value="UniProtKB-SubCell"/>
</dbReference>
<organism evidence="7 8">
    <name type="scientific">Plectus sambesii</name>
    <dbReference type="NCBI Taxonomy" id="2011161"/>
    <lineage>
        <taxon>Eukaryota</taxon>
        <taxon>Metazoa</taxon>
        <taxon>Ecdysozoa</taxon>
        <taxon>Nematoda</taxon>
        <taxon>Chromadorea</taxon>
        <taxon>Plectida</taxon>
        <taxon>Plectina</taxon>
        <taxon>Plectoidea</taxon>
        <taxon>Plectidae</taxon>
        <taxon>Plectus</taxon>
    </lineage>
</organism>
<dbReference type="Pfam" id="PF05890">
    <property type="entry name" value="Ebp2"/>
    <property type="match status" value="1"/>
</dbReference>
<dbReference type="Proteomes" id="UP000887566">
    <property type="component" value="Unplaced"/>
</dbReference>
<accession>A0A914VTD0</accession>
<keyword evidence="4" id="KW-0690">Ribosome biogenesis</keyword>
<sequence length="59" mass="6951">VRRNLLEVQQGKEKQEAVRRLREEKKFASKVQKEVLAGRQNEKKKLLEAVKKHRKGMPA</sequence>
<proteinExistence type="inferred from homology"/>
<dbReference type="GO" id="GO:0034399">
    <property type="term" value="C:nuclear periphery"/>
    <property type="evidence" value="ECO:0007669"/>
    <property type="project" value="TreeGrafter"/>
</dbReference>
<protein>
    <submittedName>
        <fullName evidence="8">Uncharacterized protein</fullName>
    </submittedName>
</protein>
<evidence type="ECO:0000313" key="7">
    <source>
        <dbReference type="Proteomes" id="UP000887566"/>
    </source>
</evidence>
<keyword evidence="6" id="KW-0539">Nucleus</keyword>
<reference evidence="8" key="1">
    <citation type="submission" date="2022-11" db="UniProtKB">
        <authorList>
            <consortium name="WormBaseParasite"/>
        </authorList>
    </citation>
    <scope>IDENTIFICATION</scope>
</reference>
<dbReference type="GO" id="GO:0042273">
    <property type="term" value="P:ribosomal large subunit biogenesis"/>
    <property type="evidence" value="ECO:0007669"/>
    <property type="project" value="TreeGrafter"/>
</dbReference>
<evidence type="ECO:0000256" key="6">
    <source>
        <dbReference type="ARBA" id="ARBA00023242"/>
    </source>
</evidence>
<comment type="function">
    <text evidence="1">Required for the processing of the 27S pre-rRNA.</text>
</comment>
<evidence type="ECO:0000256" key="1">
    <source>
        <dbReference type="ARBA" id="ARBA00003387"/>
    </source>
</evidence>
<comment type="subcellular location">
    <subcellularLocation>
        <location evidence="2">Nucleus</location>
        <location evidence="2">Nucleolus</location>
    </subcellularLocation>
</comment>
<keyword evidence="7" id="KW-1185">Reference proteome</keyword>
<dbReference type="AlphaFoldDB" id="A0A914VTD0"/>
<evidence type="ECO:0000256" key="4">
    <source>
        <dbReference type="ARBA" id="ARBA00022517"/>
    </source>
</evidence>
<evidence type="ECO:0000256" key="3">
    <source>
        <dbReference type="ARBA" id="ARBA00007336"/>
    </source>
</evidence>